<dbReference type="AlphaFoldDB" id="A0A194UXA2"/>
<feature type="region of interest" description="Disordered" evidence="1">
    <location>
        <begin position="61"/>
        <end position="85"/>
    </location>
</feature>
<feature type="domain" description="Gfd2/YDR514C-like C-terminal" evidence="2">
    <location>
        <begin position="105"/>
        <end position="238"/>
    </location>
</feature>
<dbReference type="EMBL" id="KN714688">
    <property type="protein sequence ID" value="KUI56325.1"/>
    <property type="molecule type" value="Genomic_DNA"/>
</dbReference>
<proteinExistence type="predicted"/>
<evidence type="ECO:0000256" key="1">
    <source>
        <dbReference type="SAM" id="MobiDB-lite"/>
    </source>
</evidence>
<dbReference type="InterPro" id="IPR048519">
    <property type="entry name" value="Gfd2/YDR514C-like_C"/>
</dbReference>
<gene>
    <name evidence="3" type="ORF">VP1G_10805</name>
</gene>
<dbReference type="STRING" id="694573.A0A194UXA2"/>
<dbReference type="Pfam" id="PF21762">
    <property type="entry name" value="DEDDh_C"/>
    <property type="match status" value="1"/>
</dbReference>
<dbReference type="PANTHER" id="PTHR28083:SF1">
    <property type="entry name" value="GOOD FOR FULL DBP5 ACTIVITY PROTEIN 2"/>
    <property type="match status" value="1"/>
</dbReference>
<name>A0A194UXA2_CYTMA</name>
<evidence type="ECO:0000313" key="3">
    <source>
        <dbReference type="EMBL" id="KUI56325.1"/>
    </source>
</evidence>
<dbReference type="Proteomes" id="UP000078576">
    <property type="component" value="Unassembled WGS sequence"/>
</dbReference>
<organism evidence="3 4">
    <name type="scientific">Cytospora mali</name>
    <name type="common">Apple Valsa canker fungus</name>
    <name type="synonym">Valsa mali</name>
    <dbReference type="NCBI Taxonomy" id="578113"/>
    <lineage>
        <taxon>Eukaryota</taxon>
        <taxon>Fungi</taxon>
        <taxon>Dikarya</taxon>
        <taxon>Ascomycota</taxon>
        <taxon>Pezizomycotina</taxon>
        <taxon>Sordariomycetes</taxon>
        <taxon>Sordariomycetidae</taxon>
        <taxon>Diaporthales</taxon>
        <taxon>Cytosporaceae</taxon>
        <taxon>Cytospora</taxon>
    </lineage>
</organism>
<reference evidence="4" key="1">
    <citation type="submission" date="2014-12" db="EMBL/GenBank/DDBJ databases">
        <title>Genome Sequence of Valsa Canker Pathogens Uncovers a Specific Adaption of Colonization on Woody Bark.</title>
        <authorList>
            <person name="Yin Z."/>
            <person name="Liu H."/>
            <person name="Gao X."/>
            <person name="Li Z."/>
            <person name="Song N."/>
            <person name="Ke X."/>
            <person name="Dai Q."/>
            <person name="Wu Y."/>
            <person name="Sun Y."/>
            <person name="Xu J.-R."/>
            <person name="Kang Z.K."/>
            <person name="Wang L."/>
            <person name="Huang L."/>
        </authorList>
    </citation>
    <scope>NUCLEOTIDE SEQUENCE [LARGE SCALE GENOMIC DNA]</scope>
    <source>
        <strain evidence="4">SXYL134</strain>
    </source>
</reference>
<dbReference type="Gene3D" id="3.30.420.10">
    <property type="entry name" value="Ribonuclease H-like superfamily/Ribonuclease H"/>
    <property type="match status" value="1"/>
</dbReference>
<dbReference type="GO" id="GO:0005634">
    <property type="term" value="C:nucleus"/>
    <property type="evidence" value="ECO:0007669"/>
    <property type="project" value="TreeGrafter"/>
</dbReference>
<dbReference type="OrthoDB" id="5953249at2759"/>
<protein>
    <recommendedName>
        <fullName evidence="2">Gfd2/YDR514C-like C-terminal domain-containing protein</fullName>
    </recommendedName>
</protein>
<dbReference type="InterPro" id="IPR012337">
    <property type="entry name" value="RNaseH-like_sf"/>
</dbReference>
<dbReference type="PANTHER" id="PTHR28083">
    <property type="entry name" value="GOOD FOR FULL DBP5 ACTIVITY PROTEIN 2"/>
    <property type="match status" value="1"/>
</dbReference>
<evidence type="ECO:0000259" key="2">
    <source>
        <dbReference type="Pfam" id="PF21762"/>
    </source>
</evidence>
<evidence type="ECO:0000313" key="4">
    <source>
        <dbReference type="Proteomes" id="UP000078576"/>
    </source>
</evidence>
<keyword evidence="4" id="KW-1185">Reference proteome</keyword>
<sequence>MEAGVPQGDEYRITFDGGMEELERLFRISPSKPPLDATIVSIDLETPGSKGKNLRVNRKEVSGKAFSESMNESLKESKPPMISTHQFSTSHASEDFEDCDHTDFKECIFSRTRYITKNNLNDTIARYIQFPEDTIDQDTKDTTGLRAVVLIGHSPERDLEIIRRLGISINHIAPVAAIIDTHRLSRYILGSDSPLGKSTPLQKFAICNVLTELGIPYNWYDLHNAGNDATYTLYALIMLAARWTEYKGGAAAGLRAFVEGEVAAPRWRPVRNSLGAHRVEEEVRDPVVRLGSGLVAVAKSLRLSSSEAKKVVKSDQ</sequence>
<dbReference type="SUPFAM" id="SSF53098">
    <property type="entry name" value="Ribonuclease H-like"/>
    <property type="match status" value="1"/>
</dbReference>
<dbReference type="GO" id="GO:0003676">
    <property type="term" value="F:nucleic acid binding"/>
    <property type="evidence" value="ECO:0007669"/>
    <property type="project" value="InterPro"/>
</dbReference>
<dbReference type="InterPro" id="IPR040151">
    <property type="entry name" value="Gfd2/YDR514C-like"/>
</dbReference>
<dbReference type="InterPro" id="IPR036397">
    <property type="entry name" value="RNaseH_sf"/>
</dbReference>
<accession>A0A194UXA2</accession>